<dbReference type="InterPro" id="IPR013087">
    <property type="entry name" value="Znf_C2H2_type"/>
</dbReference>
<evidence type="ECO:0000313" key="6">
    <source>
        <dbReference type="RefSeq" id="XP_011497466.1"/>
    </source>
</evidence>
<protein>
    <submittedName>
        <fullName evidence="5 6">Uncharacterized protein LOC105361877</fullName>
    </submittedName>
</protein>
<reference evidence="5 6" key="1">
    <citation type="submission" date="2025-04" db="UniProtKB">
        <authorList>
            <consortium name="RefSeq"/>
        </authorList>
    </citation>
    <scope>IDENTIFICATION</scope>
</reference>
<dbReference type="PROSITE" id="PS00028">
    <property type="entry name" value="ZINC_FINGER_C2H2_1"/>
    <property type="match status" value="1"/>
</dbReference>
<dbReference type="PROSITE" id="PS50157">
    <property type="entry name" value="ZINC_FINGER_C2H2_2"/>
    <property type="match status" value="1"/>
</dbReference>
<keyword evidence="1" id="KW-0863">Zinc-finger</keyword>
<keyword evidence="1" id="KW-0479">Metal-binding</keyword>
<dbReference type="CTD" id="34362"/>
<dbReference type="Proteomes" id="UP000695007">
    <property type="component" value="Unplaced"/>
</dbReference>
<evidence type="ECO:0000313" key="5">
    <source>
        <dbReference type="RefSeq" id="XP_011497464.1"/>
    </source>
</evidence>
<evidence type="ECO:0000313" key="4">
    <source>
        <dbReference type="Proteomes" id="UP000695007"/>
    </source>
</evidence>
<feature type="domain" description="C2H2-type" evidence="3">
    <location>
        <begin position="234"/>
        <end position="263"/>
    </location>
</feature>
<proteinExistence type="predicted"/>
<evidence type="ECO:0000256" key="2">
    <source>
        <dbReference type="SAM" id="MobiDB-lite"/>
    </source>
</evidence>
<dbReference type="RefSeq" id="XP_011497467.1">
    <property type="nucleotide sequence ID" value="XM_011499165.1"/>
</dbReference>
<accession>A0AAJ6YG50</accession>
<dbReference type="AlphaFoldDB" id="A0AAJ6YG50"/>
<dbReference type="Pfam" id="PF10491">
    <property type="entry name" value="Nrf1_DNA-bind"/>
    <property type="match status" value="1"/>
</dbReference>
<keyword evidence="1" id="KW-0862">Zinc</keyword>
<gene>
    <name evidence="5 6 7" type="primary">LOC105361877</name>
</gene>
<keyword evidence="4" id="KW-1185">Reference proteome</keyword>
<dbReference type="RefSeq" id="XP_011497464.1">
    <property type="nucleotide sequence ID" value="XM_011499162.1"/>
</dbReference>
<dbReference type="InterPro" id="IPR019525">
    <property type="entry name" value="Nrf1_NLS/DNA-bd_dimer"/>
</dbReference>
<sequence>MRFSAVQEDGYGVGLGQETPPNNVDESMMAATGDTEPGGDITVEEGSMISNLPLLFANGYPTSLEKITLPELERFIAFMVQCSLGHDTAEVISKPQWWPKEIKFANPLVRPKKINETYMGNLKKLVFRCYTYHRSEYLLRFCSYLAQYPHDKLEYVNNWDYTTSLYLKTTGKLLVTFRNENMNYDRRLEGPRRMLLPLNRTKKNSISTKCLRRRSTQKQAPSPAMVEPPIDDIYLCDNCDAEFVGLCKMKEHEKLCYHVEPRPITPDAELVPEIKQDQFMEYFELTTSKPTDASQRNNAISSKDKNVQNRTTGRIRSSINLTRCPTIPFSSPAGLALGKKSKMMTELIQQERLERIERHLNAPPLSTSFKPKWFMKTYEFDRWSVTYKPNRDKSIKVDEYAHEYKFANYTGKPTLDLRSQLLYIACRPIYVIVTRLSDEELEQLKRDPSRYRSPERKVPRIRPRSPSIETFFEPNIGEDPNPIVIDLETDEPSILPPSKAVFDRSALTTMATIASMAKKTYRKNCNRAKRSKPLKPIIFVDLCSSDDEMLEDEDSSPCISTDENRDPMRRAKTTSTMEVCVDPNFLCTSLLTPSKLCTKPCIYPADSTSGWLTNLNIDGDQSRSFLKHVSIFKVAP</sequence>
<organism evidence="4 5">
    <name type="scientific">Ceratosolen solmsi marchali</name>
    <dbReference type="NCBI Taxonomy" id="326594"/>
    <lineage>
        <taxon>Eukaryota</taxon>
        <taxon>Metazoa</taxon>
        <taxon>Ecdysozoa</taxon>
        <taxon>Arthropoda</taxon>
        <taxon>Hexapoda</taxon>
        <taxon>Insecta</taxon>
        <taxon>Pterygota</taxon>
        <taxon>Neoptera</taxon>
        <taxon>Endopterygota</taxon>
        <taxon>Hymenoptera</taxon>
        <taxon>Apocrita</taxon>
        <taxon>Proctotrupomorpha</taxon>
        <taxon>Chalcidoidea</taxon>
        <taxon>Agaonidae</taxon>
        <taxon>Agaoninae</taxon>
        <taxon>Ceratosolen</taxon>
    </lineage>
</organism>
<evidence type="ECO:0000256" key="1">
    <source>
        <dbReference type="PROSITE-ProRule" id="PRU00042"/>
    </source>
</evidence>
<dbReference type="GO" id="GO:0008270">
    <property type="term" value="F:zinc ion binding"/>
    <property type="evidence" value="ECO:0007669"/>
    <property type="project" value="UniProtKB-KW"/>
</dbReference>
<dbReference type="KEGG" id="csol:105361877"/>
<evidence type="ECO:0000313" key="7">
    <source>
        <dbReference type="RefSeq" id="XP_011497467.1"/>
    </source>
</evidence>
<dbReference type="GeneID" id="105361877"/>
<name>A0AAJ6YG50_9HYME</name>
<feature type="region of interest" description="Disordered" evidence="2">
    <location>
        <begin position="1"/>
        <end position="29"/>
    </location>
</feature>
<dbReference type="RefSeq" id="XP_011497466.1">
    <property type="nucleotide sequence ID" value="XM_011499164.1"/>
</dbReference>
<evidence type="ECO:0000259" key="3">
    <source>
        <dbReference type="PROSITE" id="PS50157"/>
    </source>
</evidence>